<name>A0A383BS44_9ZZZZ</name>
<dbReference type="AlphaFoldDB" id="A0A383BS44"/>
<protein>
    <submittedName>
        <fullName evidence="1">Uncharacterized protein</fullName>
    </submittedName>
</protein>
<gene>
    <name evidence="1" type="ORF">METZ01_LOCUS475477</name>
</gene>
<accession>A0A383BS44</accession>
<dbReference type="EMBL" id="UINC01202692">
    <property type="protein sequence ID" value="SVE22623.1"/>
    <property type="molecule type" value="Genomic_DNA"/>
</dbReference>
<organism evidence="1">
    <name type="scientific">marine metagenome</name>
    <dbReference type="NCBI Taxonomy" id="408172"/>
    <lineage>
        <taxon>unclassified sequences</taxon>
        <taxon>metagenomes</taxon>
        <taxon>ecological metagenomes</taxon>
    </lineage>
</organism>
<reference evidence="1" key="1">
    <citation type="submission" date="2018-05" db="EMBL/GenBank/DDBJ databases">
        <authorList>
            <person name="Lanie J.A."/>
            <person name="Ng W.-L."/>
            <person name="Kazmierczak K.M."/>
            <person name="Andrzejewski T.M."/>
            <person name="Davidsen T.M."/>
            <person name="Wayne K.J."/>
            <person name="Tettelin H."/>
            <person name="Glass J.I."/>
            <person name="Rusch D."/>
            <person name="Podicherti R."/>
            <person name="Tsui H.-C.T."/>
            <person name="Winkler M.E."/>
        </authorList>
    </citation>
    <scope>NUCLEOTIDE SEQUENCE</scope>
</reference>
<evidence type="ECO:0000313" key="1">
    <source>
        <dbReference type="EMBL" id="SVE22623.1"/>
    </source>
</evidence>
<sequence>MATVEGILNNIERFRSGYTTKRWEFIYADKSPVRKGIPYSIFYTKNKEEFYISIRNNAKEIIKKFYPTDNSMFKAYKDSKLSIKREPYLKPYQLVLTKKLKKQIRTKSNWGIAD</sequence>
<proteinExistence type="predicted"/>
<feature type="non-terminal residue" evidence="1">
    <location>
        <position position="114"/>
    </location>
</feature>